<dbReference type="SUPFAM" id="SSF55729">
    <property type="entry name" value="Acyl-CoA N-acyltransferases (Nat)"/>
    <property type="match status" value="1"/>
</dbReference>
<dbReference type="InterPro" id="IPR016181">
    <property type="entry name" value="Acyl_CoA_acyltransferase"/>
</dbReference>
<keyword evidence="1" id="KW-0808">Transferase</keyword>
<feature type="domain" description="N-acetyltransferase" evidence="4">
    <location>
        <begin position="8"/>
        <end position="165"/>
    </location>
</feature>
<reference evidence="5 6" key="1">
    <citation type="journal article" date="2020" name="mSystems">
        <title>Defining Genomic and Predicted Metabolic Features of the Acetobacterium Genus.</title>
        <authorList>
            <person name="Ross D.E."/>
            <person name="Marshall C.W."/>
            <person name="Gulliver D."/>
            <person name="May H.D."/>
            <person name="Norman R.S."/>
        </authorList>
    </citation>
    <scope>NUCLEOTIDE SEQUENCE [LARGE SCALE GENOMIC DNA]</scope>
    <source>
        <strain evidence="5 6">DSM 9173</strain>
    </source>
</reference>
<accession>A0ABR6WQ16</accession>
<keyword evidence="2" id="KW-0012">Acyltransferase</keyword>
<name>A0ABR6WQ16_9FIRM</name>
<keyword evidence="6" id="KW-1185">Reference proteome</keyword>
<evidence type="ECO:0000313" key="6">
    <source>
        <dbReference type="Proteomes" id="UP000653358"/>
    </source>
</evidence>
<dbReference type="InterPro" id="IPR000182">
    <property type="entry name" value="GNAT_dom"/>
</dbReference>
<evidence type="ECO:0000256" key="3">
    <source>
        <dbReference type="ARBA" id="ARBA00038502"/>
    </source>
</evidence>
<evidence type="ECO:0000259" key="4">
    <source>
        <dbReference type="PROSITE" id="PS51186"/>
    </source>
</evidence>
<dbReference type="PANTHER" id="PTHR43792:SF8">
    <property type="entry name" value="[RIBOSOMAL PROTEIN US5]-ALANINE N-ACETYLTRANSFERASE"/>
    <property type="match status" value="1"/>
</dbReference>
<dbReference type="Gene3D" id="3.40.630.30">
    <property type="match status" value="1"/>
</dbReference>
<comment type="similarity">
    <text evidence="3">Belongs to the acetyltransferase family. RimJ subfamily.</text>
</comment>
<organism evidence="5 6">
    <name type="scientific">Acetobacterium tundrae</name>
    <dbReference type="NCBI Taxonomy" id="132932"/>
    <lineage>
        <taxon>Bacteria</taxon>
        <taxon>Bacillati</taxon>
        <taxon>Bacillota</taxon>
        <taxon>Clostridia</taxon>
        <taxon>Eubacteriales</taxon>
        <taxon>Eubacteriaceae</taxon>
        <taxon>Acetobacterium</taxon>
    </lineage>
</organism>
<dbReference type="PROSITE" id="PS51186">
    <property type="entry name" value="GNAT"/>
    <property type="match status" value="1"/>
</dbReference>
<sequence>MILKTERLILRPWQESDAEDLYRYASNPQVGPIAGWPVHTSVENSLETIKGVLSKPETYAVVLKSEGYAVGSIGLMIGDASNIGLPETEGEIGYWIGVPFWGQGLIPEALNELIRYSFEDLHLKKLWCGYFDGNTKSKRAQEKSGFVYHHTNENIAWPLMGDIRTEHITCLLKNKRLVF</sequence>
<dbReference type="PANTHER" id="PTHR43792">
    <property type="entry name" value="GNAT FAMILY, PUTATIVE (AFU_ORTHOLOGUE AFUA_3G00765)-RELATED-RELATED"/>
    <property type="match status" value="1"/>
</dbReference>
<protein>
    <submittedName>
        <fullName evidence="5">GNAT family N-acetyltransferase</fullName>
    </submittedName>
</protein>
<evidence type="ECO:0000313" key="5">
    <source>
        <dbReference type="EMBL" id="MBC3798403.1"/>
    </source>
</evidence>
<dbReference type="EMBL" id="WJBB01000027">
    <property type="protein sequence ID" value="MBC3798403.1"/>
    <property type="molecule type" value="Genomic_DNA"/>
</dbReference>
<dbReference type="Pfam" id="PF13302">
    <property type="entry name" value="Acetyltransf_3"/>
    <property type="match status" value="1"/>
</dbReference>
<proteinExistence type="inferred from homology"/>
<evidence type="ECO:0000256" key="2">
    <source>
        <dbReference type="ARBA" id="ARBA00023315"/>
    </source>
</evidence>
<dbReference type="RefSeq" id="WP_148602230.1">
    <property type="nucleotide sequence ID" value="NZ_RXYB01000002.1"/>
</dbReference>
<comment type="caution">
    <text evidence="5">The sequence shown here is derived from an EMBL/GenBank/DDBJ whole genome shotgun (WGS) entry which is preliminary data.</text>
</comment>
<evidence type="ECO:0000256" key="1">
    <source>
        <dbReference type="ARBA" id="ARBA00022679"/>
    </source>
</evidence>
<dbReference type="InterPro" id="IPR051531">
    <property type="entry name" value="N-acetyltransferase"/>
</dbReference>
<gene>
    <name evidence="5" type="ORF">GH807_15320</name>
</gene>
<dbReference type="Proteomes" id="UP000653358">
    <property type="component" value="Unassembled WGS sequence"/>
</dbReference>